<comment type="subcellular location">
    <subcellularLocation>
        <location evidence="1 7">Cytoplasm</location>
    </subcellularLocation>
</comment>
<dbReference type="PANTHER" id="PTHR11579:SF0">
    <property type="entry name" value="PROTEIN-L-ISOASPARTATE(D-ASPARTATE) O-METHYLTRANSFERASE"/>
    <property type="match status" value="1"/>
</dbReference>
<evidence type="ECO:0000256" key="5">
    <source>
        <dbReference type="ARBA" id="ARBA00022679"/>
    </source>
</evidence>
<sequence length="246" mass="26504">MQYGGRFPLAALCLGILLCAPIAAWGQSRESERIALMDEIRDDVSHTAELIQGEPLDPRVEDALLTVPRHEFVPLAQRRHAYENRPLPIGYGQTISQPYIVALMTDLLDPQPDDVVFELGTGSGYQAAVLAELVAEVHSVEIVPQLAASARTRLADLGYDNVQATHGDGYYGKPGAAPFDAIIVTAAATHIPPPLVEQLRPGGRMIIPVGPAFHLQHLMFVEKDAAGAVRTRSVLPVSFVPLTGGH</sequence>
<dbReference type="SUPFAM" id="SSF53335">
    <property type="entry name" value="S-adenosyl-L-methionine-dependent methyltransferases"/>
    <property type="match status" value="1"/>
</dbReference>
<evidence type="ECO:0000313" key="8">
    <source>
        <dbReference type="EMBL" id="TVM31521.1"/>
    </source>
</evidence>
<comment type="function">
    <text evidence="7">Catalyzes the methyl esterification of L-isoaspartyl residues in peptides and proteins that result from spontaneous decomposition of normal L-aspartyl and L-asparaginyl residues. It plays a role in the repair and/or degradation of damaged proteins.</text>
</comment>
<evidence type="ECO:0000256" key="6">
    <source>
        <dbReference type="ARBA" id="ARBA00022691"/>
    </source>
</evidence>
<organism evidence="8 9">
    <name type="scientific">Oceanidesulfovibrio marinus</name>
    <dbReference type="NCBI Taxonomy" id="370038"/>
    <lineage>
        <taxon>Bacteria</taxon>
        <taxon>Pseudomonadati</taxon>
        <taxon>Thermodesulfobacteriota</taxon>
        <taxon>Desulfovibrionia</taxon>
        <taxon>Desulfovibrionales</taxon>
        <taxon>Desulfovibrionaceae</taxon>
        <taxon>Oceanidesulfovibrio</taxon>
    </lineage>
</organism>
<dbReference type="PANTHER" id="PTHR11579">
    <property type="entry name" value="PROTEIN-L-ISOASPARTATE O-METHYLTRANSFERASE"/>
    <property type="match status" value="1"/>
</dbReference>
<dbReference type="Pfam" id="PF01135">
    <property type="entry name" value="PCMT"/>
    <property type="match status" value="1"/>
</dbReference>
<evidence type="ECO:0000256" key="1">
    <source>
        <dbReference type="ARBA" id="ARBA00004496"/>
    </source>
</evidence>
<feature type="active site" evidence="7">
    <location>
        <position position="96"/>
    </location>
</feature>
<dbReference type="Gene3D" id="3.40.50.150">
    <property type="entry name" value="Vaccinia Virus protein VP39"/>
    <property type="match status" value="1"/>
</dbReference>
<dbReference type="GO" id="GO:0004719">
    <property type="term" value="F:protein-L-isoaspartate (D-aspartate) O-methyltransferase activity"/>
    <property type="evidence" value="ECO:0007669"/>
    <property type="project" value="UniProtKB-UniRule"/>
</dbReference>
<dbReference type="GO" id="GO:0030091">
    <property type="term" value="P:protein repair"/>
    <property type="evidence" value="ECO:0007669"/>
    <property type="project" value="UniProtKB-UniRule"/>
</dbReference>
<reference evidence="8 9" key="1">
    <citation type="submission" date="2018-06" db="EMBL/GenBank/DDBJ databases">
        <title>Complete genome of Desulfovibrio marinus P48SEP.</title>
        <authorList>
            <person name="Crispim J.S."/>
            <person name="Vidigal P.M.P."/>
            <person name="Silva L.C.F."/>
            <person name="Araujo L.C."/>
            <person name="Laguardia C.N."/>
            <person name="Dias R.S."/>
            <person name="Sousa M.P."/>
            <person name="Paula S.O."/>
            <person name="Silva C."/>
        </authorList>
    </citation>
    <scope>NUCLEOTIDE SEQUENCE [LARGE SCALE GENOMIC DNA]</scope>
    <source>
        <strain evidence="8 9">P48SEP</strain>
    </source>
</reference>
<evidence type="ECO:0000313" key="9">
    <source>
        <dbReference type="Proteomes" id="UP000434052"/>
    </source>
</evidence>
<gene>
    <name evidence="7" type="primary">pcm</name>
    <name evidence="8" type="ORF">DQK91_17795</name>
</gene>
<dbReference type="InterPro" id="IPR000682">
    <property type="entry name" value="PCMT"/>
</dbReference>
<dbReference type="OrthoDB" id="9810066at2"/>
<protein>
    <recommendedName>
        <fullName evidence="7">Protein-L-isoaspartate O-methyltransferase</fullName>
        <ecNumber evidence="7">2.1.1.77</ecNumber>
    </recommendedName>
    <alternativeName>
        <fullName evidence="7">L-isoaspartyl protein carboxyl methyltransferase</fullName>
    </alternativeName>
    <alternativeName>
        <fullName evidence="7">Protein L-isoaspartyl methyltransferase</fullName>
    </alternativeName>
    <alternativeName>
        <fullName evidence="7">Protein-beta-aspartate methyltransferase</fullName>
        <shortName evidence="7">PIMT</shortName>
    </alternativeName>
</protein>
<evidence type="ECO:0000256" key="2">
    <source>
        <dbReference type="ARBA" id="ARBA00005369"/>
    </source>
</evidence>
<dbReference type="HAMAP" id="MF_00090">
    <property type="entry name" value="PIMT"/>
    <property type="match status" value="1"/>
</dbReference>
<dbReference type="NCBIfam" id="NF001453">
    <property type="entry name" value="PRK00312.1"/>
    <property type="match status" value="1"/>
</dbReference>
<keyword evidence="4 7" id="KW-0489">Methyltransferase</keyword>
<evidence type="ECO:0000256" key="4">
    <source>
        <dbReference type="ARBA" id="ARBA00022603"/>
    </source>
</evidence>
<comment type="catalytic activity">
    <reaction evidence="7">
        <text>[protein]-L-isoaspartate + S-adenosyl-L-methionine = [protein]-L-isoaspartate alpha-methyl ester + S-adenosyl-L-homocysteine</text>
        <dbReference type="Rhea" id="RHEA:12705"/>
        <dbReference type="Rhea" id="RHEA-COMP:12143"/>
        <dbReference type="Rhea" id="RHEA-COMP:12144"/>
        <dbReference type="ChEBI" id="CHEBI:57856"/>
        <dbReference type="ChEBI" id="CHEBI:59789"/>
        <dbReference type="ChEBI" id="CHEBI:90596"/>
        <dbReference type="ChEBI" id="CHEBI:90598"/>
        <dbReference type="EC" id="2.1.1.77"/>
    </reaction>
</comment>
<evidence type="ECO:0000256" key="3">
    <source>
        <dbReference type="ARBA" id="ARBA00022490"/>
    </source>
</evidence>
<dbReference type="Proteomes" id="UP000434052">
    <property type="component" value="Unassembled WGS sequence"/>
</dbReference>
<name>A0A6P1ZCC9_9BACT</name>
<comment type="caution">
    <text evidence="8">The sequence shown here is derived from an EMBL/GenBank/DDBJ whole genome shotgun (WGS) entry which is preliminary data.</text>
</comment>
<dbReference type="EC" id="2.1.1.77" evidence="7"/>
<dbReference type="CDD" id="cd02440">
    <property type="entry name" value="AdoMet_MTases"/>
    <property type="match status" value="1"/>
</dbReference>
<dbReference type="GO" id="GO:0005737">
    <property type="term" value="C:cytoplasm"/>
    <property type="evidence" value="ECO:0007669"/>
    <property type="project" value="UniProtKB-SubCell"/>
</dbReference>
<dbReference type="AlphaFoldDB" id="A0A6P1ZCC9"/>
<keyword evidence="6 7" id="KW-0949">S-adenosyl-L-methionine</keyword>
<keyword evidence="3 7" id="KW-0963">Cytoplasm</keyword>
<comment type="similarity">
    <text evidence="2 7">Belongs to the methyltransferase superfamily. L-isoaspartyl/D-aspartyl protein methyltransferase family.</text>
</comment>
<dbReference type="GO" id="GO:0032259">
    <property type="term" value="P:methylation"/>
    <property type="evidence" value="ECO:0007669"/>
    <property type="project" value="UniProtKB-KW"/>
</dbReference>
<evidence type="ECO:0000256" key="7">
    <source>
        <dbReference type="HAMAP-Rule" id="MF_00090"/>
    </source>
</evidence>
<proteinExistence type="inferred from homology"/>
<dbReference type="InterPro" id="IPR029063">
    <property type="entry name" value="SAM-dependent_MTases_sf"/>
</dbReference>
<keyword evidence="5 7" id="KW-0808">Transferase</keyword>
<dbReference type="FunFam" id="3.40.50.150:FF:000010">
    <property type="entry name" value="Protein-L-isoaspartate O-methyltransferase"/>
    <property type="match status" value="1"/>
</dbReference>
<dbReference type="EMBL" id="QMIF01000015">
    <property type="protein sequence ID" value="TVM31521.1"/>
    <property type="molecule type" value="Genomic_DNA"/>
</dbReference>
<dbReference type="NCBIfam" id="TIGR00080">
    <property type="entry name" value="pimt"/>
    <property type="match status" value="1"/>
</dbReference>
<accession>A0A6P1ZCC9</accession>